<proteinExistence type="predicted"/>
<accession>A0A8J5L581</accession>
<evidence type="ECO:0000313" key="1">
    <source>
        <dbReference type="EMBL" id="KAG6506165.1"/>
    </source>
</evidence>
<comment type="caution">
    <text evidence="1">The sequence shown here is derived from an EMBL/GenBank/DDBJ whole genome shotgun (WGS) entry which is preliminary data.</text>
</comment>
<dbReference type="Proteomes" id="UP000734854">
    <property type="component" value="Unassembled WGS sequence"/>
</dbReference>
<organism evidence="1 2">
    <name type="scientific">Zingiber officinale</name>
    <name type="common">Ginger</name>
    <name type="synonym">Amomum zingiber</name>
    <dbReference type="NCBI Taxonomy" id="94328"/>
    <lineage>
        <taxon>Eukaryota</taxon>
        <taxon>Viridiplantae</taxon>
        <taxon>Streptophyta</taxon>
        <taxon>Embryophyta</taxon>
        <taxon>Tracheophyta</taxon>
        <taxon>Spermatophyta</taxon>
        <taxon>Magnoliopsida</taxon>
        <taxon>Liliopsida</taxon>
        <taxon>Zingiberales</taxon>
        <taxon>Zingiberaceae</taxon>
        <taxon>Zingiber</taxon>
    </lineage>
</organism>
<dbReference type="AlphaFoldDB" id="A0A8J5L581"/>
<sequence length="280" mass="32212">MTVQEICIRVPILTGSSDCDEADPFDEGWKFLEEGITKLKRMIVKEFSESPITSTEYILLHTSFAHCKDDSQRSANENILKQLDTKNSESKSVNCWVGFKFPPSQQQSTLPKFVQRAMKARFSDTSNAAENVDHSSDSDKEQNLTKYYASAIALSNSPEEMKKRENRVKRLKKDKETKLTLRHTDILFQVRPEEILEKALHMVQTSQKNYLYKCDQLKSIRQDITVQRIRNTLAVKSGNMHTHIFPNMFSSIDVDVAMCQSQLKSLYAEGYQLKQKAMKP</sequence>
<dbReference type="InterPro" id="IPR045107">
    <property type="entry name" value="SAC3/GANP/THP3"/>
</dbReference>
<evidence type="ECO:0000313" key="2">
    <source>
        <dbReference type="Proteomes" id="UP000734854"/>
    </source>
</evidence>
<keyword evidence="2" id="KW-1185">Reference proteome</keyword>
<gene>
    <name evidence="1" type="ORF">ZIOFF_031483</name>
</gene>
<dbReference type="Gene3D" id="1.25.40.990">
    <property type="match status" value="1"/>
</dbReference>
<dbReference type="PANTHER" id="PTHR12436:SF4">
    <property type="entry name" value="LEUKOCYTE RECEPTOR CLUSTER MEMBER 8"/>
    <property type="match status" value="1"/>
</dbReference>
<reference evidence="1 2" key="1">
    <citation type="submission" date="2020-08" db="EMBL/GenBank/DDBJ databases">
        <title>Plant Genome Project.</title>
        <authorList>
            <person name="Zhang R.-G."/>
        </authorList>
    </citation>
    <scope>NUCLEOTIDE SEQUENCE [LARGE SCALE GENOMIC DNA]</scope>
    <source>
        <tissue evidence="1">Rhizome</tissue>
    </source>
</reference>
<dbReference type="PANTHER" id="PTHR12436">
    <property type="entry name" value="80 KDA MCM3-ASSOCIATED PROTEIN"/>
    <property type="match status" value="1"/>
</dbReference>
<dbReference type="GO" id="GO:0005634">
    <property type="term" value="C:nucleus"/>
    <property type="evidence" value="ECO:0007669"/>
    <property type="project" value="TreeGrafter"/>
</dbReference>
<name>A0A8J5L581_ZINOF</name>
<dbReference type="EMBL" id="JACMSC010000009">
    <property type="protein sequence ID" value="KAG6506165.1"/>
    <property type="molecule type" value="Genomic_DNA"/>
</dbReference>
<protein>
    <submittedName>
        <fullName evidence="1">Uncharacterized protein</fullName>
    </submittedName>
</protein>